<proteinExistence type="inferred from homology"/>
<evidence type="ECO:0000256" key="3">
    <source>
        <dbReference type="ARBA" id="ARBA00022452"/>
    </source>
</evidence>
<evidence type="ECO:0000256" key="2">
    <source>
        <dbReference type="ARBA" id="ARBA00022448"/>
    </source>
</evidence>
<evidence type="ECO:0000256" key="4">
    <source>
        <dbReference type="ARBA" id="ARBA00022692"/>
    </source>
</evidence>
<dbReference type="Pfam" id="PF13715">
    <property type="entry name" value="CarbopepD_reg_2"/>
    <property type="match status" value="1"/>
</dbReference>
<feature type="domain" description="TonB-dependent receptor plug" evidence="9">
    <location>
        <begin position="145"/>
        <end position="223"/>
    </location>
</feature>
<keyword evidence="11" id="KW-0675">Receptor</keyword>
<comment type="similarity">
    <text evidence="7">Belongs to the TonB-dependent receptor family.</text>
</comment>
<dbReference type="InterPro" id="IPR037066">
    <property type="entry name" value="Plug_dom_sf"/>
</dbReference>
<dbReference type="Pfam" id="PF14905">
    <property type="entry name" value="OMP_b-brl_3"/>
    <property type="match status" value="1"/>
</dbReference>
<dbReference type="EMBL" id="JBAWKB010000004">
    <property type="protein sequence ID" value="MFH6772769.1"/>
    <property type="molecule type" value="Genomic_DNA"/>
</dbReference>
<keyword evidence="3 7" id="KW-1134">Transmembrane beta strand</keyword>
<evidence type="ECO:0000256" key="6">
    <source>
        <dbReference type="ARBA" id="ARBA00023237"/>
    </source>
</evidence>
<dbReference type="Proteomes" id="UP001610100">
    <property type="component" value="Unassembled WGS sequence"/>
</dbReference>
<evidence type="ECO:0000313" key="11">
    <source>
        <dbReference type="EMBL" id="MFH6772769.1"/>
    </source>
</evidence>
<evidence type="ECO:0000259" key="10">
    <source>
        <dbReference type="Pfam" id="PF14905"/>
    </source>
</evidence>
<comment type="subcellular location">
    <subcellularLocation>
        <location evidence="1 7">Cell outer membrane</location>
        <topology evidence="1 7">Multi-pass membrane protein</topology>
    </subcellularLocation>
</comment>
<keyword evidence="2 7" id="KW-0813">Transport</keyword>
<protein>
    <submittedName>
        <fullName evidence="11">TonB-dependent receptor</fullName>
    </submittedName>
</protein>
<dbReference type="PANTHER" id="PTHR40980:SF4">
    <property type="entry name" value="TONB-DEPENDENT RECEPTOR-LIKE BETA-BARREL DOMAIN-CONTAINING PROTEIN"/>
    <property type="match status" value="1"/>
</dbReference>
<organism evidence="11 12">
    <name type="scientific">Gaetbulibacter aestuarii</name>
    <dbReference type="NCBI Taxonomy" id="1502358"/>
    <lineage>
        <taxon>Bacteria</taxon>
        <taxon>Pseudomonadati</taxon>
        <taxon>Bacteroidota</taxon>
        <taxon>Flavobacteriia</taxon>
        <taxon>Flavobacteriales</taxon>
        <taxon>Flavobacteriaceae</taxon>
        <taxon>Gaetbulibacter</taxon>
    </lineage>
</organism>
<evidence type="ECO:0000313" key="12">
    <source>
        <dbReference type="Proteomes" id="UP001610100"/>
    </source>
</evidence>
<dbReference type="Gene3D" id="2.170.130.10">
    <property type="entry name" value="TonB-dependent receptor, plug domain"/>
    <property type="match status" value="1"/>
</dbReference>
<keyword evidence="12" id="KW-1185">Reference proteome</keyword>
<keyword evidence="4 7" id="KW-0812">Transmembrane</keyword>
<dbReference type="Gene3D" id="2.40.170.20">
    <property type="entry name" value="TonB-dependent receptor, beta-barrel domain"/>
    <property type="match status" value="1"/>
</dbReference>
<keyword evidence="6 7" id="KW-0998">Cell outer membrane</keyword>
<reference evidence="11 12" key="1">
    <citation type="submission" date="2024-02" db="EMBL/GenBank/DDBJ databases">
        <title>A Gaetbulibacter species isolated from tidal flats and genomic insights of their niches.</title>
        <authorList>
            <person name="Ye Y."/>
        </authorList>
    </citation>
    <scope>NUCLEOTIDE SEQUENCE [LARGE SCALE GENOMIC DNA]</scope>
    <source>
        <strain evidence="11 12">KYW382</strain>
    </source>
</reference>
<feature type="domain" description="Outer membrane protein beta-barrel" evidence="10">
    <location>
        <begin position="375"/>
        <end position="783"/>
    </location>
</feature>
<keyword evidence="8" id="KW-0732">Signal</keyword>
<evidence type="ECO:0000256" key="8">
    <source>
        <dbReference type="SAM" id="SignalP"/>
    </source>
</evidence>
<dbReference type="SUPFAM" id="SSF56935">
    <property type="entry name" value="Porins"/>
    <property type="match status" value="1"/>
</dbReference>
<feature type="chain" id="PRO_5046874428" evidence="8">
    <location>
        <begin position="19"/>
        <end position="807"/>
    </location>
</feature>
<sequence>MKKIALLIALCFTTIVFADPGDAKKNKITGTVIDKDMNLPLEYATVSFFSHKDGKVVDGTITDVDGKFEIKVADGTYDIKVEYISYKSVEMKNKVIEGNMDLGNIYLTLNTESLNEVEIVAEKTTVEVKLDKKIYNVGKDLTVRGGNVSDVLDNVPSVAVDAEGTITLRGNENVRILINGKPSGLVGLNSTDALQQLPADAIEKVEVITSPSARYEAEGTAGILNIILRRSKLQGFNGAVTTNVGHPSRAGISANVNYRTGDLNIFNTLSYRYNESPGYWYSYTTFKSTGNVSDEKRDWLNTDKGITNNFGVEWYVNKSASITASMVYSDNNGSENSTNRIFQYDPNMNLLSETVRRDPQDNSSGNKQYSFNYTKNFDDSGHKLTLDFQFEDNNQDQYSLINQDGIDTDILSQKVTGSKLFLRSDYLLPIGENSQFEMGYRGDYDRTTTDYRVELLNPDTNQFEVNTDLTNLFKYKNYIQAAYVQFGSKIDNKFSYLLGLRMENTQLTLDQPTSGDFEGRNFTGLFPTINLTYEFSEKENLSLGFNRRLRRPWSFFLNPYPSRSSITNIFQGNPGLLPTYSGQFDLGYLNRFNNFVLTTSVYYSHATDVIRFVSRESGDFVDIDGRQVPVILRGPLNIATEDRYGYEFNLSYSPSRKWRVNTDFNIFNSVITGSYQDNSFDSKNVSWRARLNNKYTLPLGIDWQTNFNYRGPSRDAQNTNEGVFAIDVAFSKDLFKDKASIAFNINDLLNSRTFNGTVDTPQFTTVRELRFRGVRSYNLSFTYRFNQQKKPSRERNYGGGGDMDIQM</sequence>
<dbReference type="InterPro" id="IPR036942">
    <property type="entry name" value="Beta-barrel_TonB_sf"/>
</dbReference>
<dbReference type="PROSITE" id="PS52016">
    <property type="entry name" value="TONB_DEPENDENT_REC_3"/>
    <property type="match status" value="1"/>
</dbReference>
<gene>
    <name evidence="11" type="ORF">V8G58_12570</name>
</gene>
<feature type="signal peptide" evidence="8">
    <location>
        <begin position="1"/>
        <end position="18"/>
    </location>
</feature>
<evidence type="ECO:0000256" key="7">
    <source>
        <dbReference type="PROSITE-ProRule" id="PRU01360"/>
    </source>
</evidence>
<dbReference type="InterPro" id="IPR012910">
    <property type="entry name" value="Plug_dom"/>
</dbReference>
<keyword evidence="5 7" id="KW-0472">Membrane</keyword>
<dbReference type="InterPro" id="IPR008969">
    <property type="entry name" value="CarboxyPept-like_regulatory"/>
</dbReference>
<dbReference type="PANTHER" id="PTHR40980">
    <property type="entry name" value="PLUG DOMAIN-CONTAINING PROTEIN"/>
    <property type="match status" value="1"/>
</dbReference>
<accession>A0ABW7N1P0</accession>
<dbReference type="SUPFAM" id="SSF49464">
    <property type="entry name" value="Carboxypeptidase regulatory domain-like"/>
    <property type="match status" value="1"/>
</dbReference>
<comment type="caution">
    <text evidence="11">The sequence shown here is derived from an EMBL/GenBank/DDBJ whole genome shotgun (WGS) entry which is preliminary data.</text>
</comment>
<dbReference type="Gene3D" id="2.60.40.1120">
    <property type="entry name" value="Carboxypeptidase-like, regulatory domain"/>
    <property type="match status" value="1"/>
</dbReference>
<dbReference type="Pfam" id="PF07715">
    <property type="entry name" value="Plug"/>
    <property type="match status" value="1"/>
</dbReference>
<evidence type="ECO:0000256" key="1">
    <source>
        <dbReference type="ARBA" id="ARBA00004571"/>
    </source>
</evidence>
<dbReference type="InterPro" id="IPR041700">
    <property type="entry name" value="OMP_b-brl_3"/>
</dbReference>
<evidence type="ECO:0000259" key="9">
    <source>
        <dbReference type="Pfam" id="PF07715"/>
    </source>
</evidence>
<evidence type="ECO:0000256" key="5">
    <source>
        <dbReference type="ARBA" id="ARBA00023136"/>
    </source>
</evidence>
<dbReference type="RefSeq" id="WP_344741773.1">
    <property type="nucleotide sequence ID" value="NZ_BAABAY010000006.1"/>
</dbReference>
<dbReference type="InterPro" id="IPR039426">
    <property type="entry name" value="TonB-dep_rcpt-like"/>
</dbReference>
<name>A0ABW7N1P0_9FLAO</name>